<gene>
    <name evidence="1" type="ORF">DTO10_16795</name>
</gene>
<dbReference type="SUPFAM" id="SSF69279">
    <property type="entry name" value="Phage tail proteins"/>
    <property type="match status" value="1"/>
</dbReference>
<evidence type="ECO:0000313" key="2">
    <source>
        <dbReference type="Proteomes" id="UP000260457"/>
    </source>
</evidence>
<accession>A0ABM6XNW3</accession>
<sequence length="154" mass="17291">MALDATRTINGTYGEVWCEGVWMTNVKQAEAMIEIDKEEILRSGTRMRGHKSMGLTATGSITGYKTTSEFIRRIGAIANDRSKPFVTELIYKLNDPESFGAERIRLKGVQFDRIPLSSFEVNTVVEEELPFTFSGYELLDEIKGSANWDAVRGN</sequence>
<organism evidence="1 2">
    <name type="scientific">Peribacillus butanolivorans</name>
    <dbReference type="NCBI Taxonomy" id="421767"/>
    <lineage>
        <taxon>Bacteria</taxon>
        <taxon>Bacillati</taxon>
        <taxon>Bacillota</taxon>
        <taxon>Bacilli</taxon>
        <taxon>Bacillales</taxon>
        <taxon>Bacillaceae</taxon>
        <taxon>Peribacillus</taxon>
    </lineage>
</organism>
<dbReference type="RefSeq" id="WP_116821574.1">
    <property type="nucleotide sequence ID" value="NZ_CP030926.1"/>
</dbReference>
<dbReference type="InterPro" id="IPR038628">
    <property type="entry name" value="XkdM-like_sf"/>
</dbReference>
<keyword evidence="2" id="KW-1185">Reference proteome</keyword>
<dbReference type="EMBL" id="CP030926">
    <property type="protein sequence ID" value="AXN39853.1"/>
    <property type="molecule type" value="Genomic_DNA"/>
</dbReference>
<protein>
    <submittedName>
        <fullName evidence="1">Phage portal protein</fullName>
    </submittedName>
</protein>
<reference evidence="1 2" key="1">
    <citation type="submission" date="2018-07" db="EMBL/GenBank/DDBJ databases">
        <title>The molecular basis for the intramolecular migration of carboxyl group in the catabolism of para-hydroxybenzoate via gentisate.</title>
        <authorList>
            <person name="Zhao H."/>
            <person name="Xu Y."/>
            <person name="Lin S."/>
            <person name="Spain J.C."/>
            <person name="Zhou N.-Y."/>
        </authorList>
    </citation>
    <scope>NUCLEOTIDE SEQUENCE [LARGE SCALE GENOMIC DNA]</scope>
    <source>
        <strain evidence="1 2">PHB-7a</strain>
    </source>
</reference>
<dbReference type="Pfam" id="PF09393">
    <property type="entry name" value="DUF2001"/>
    <property type="match status" value="1"/>
</dbReference>
<dbReference type="Gene3D" id="2.30.110.40">
    <property type="entry name" value="Phage tail tube protein"/>
    <property type="match status" value="1"/>
</dbReference>
<dbReference type="InterPro" id="IPR018989">
    <property type="entry name" value="DUF2001"/>
</dbReference>
<evidence type="ECO:0000313" key="1">
    <source>
        <dbReference type="EMBL" id="AXN39853.1"/>
    </source>
</evidence>
<proteinExistence type="predicted"/>
<dbReference type="Proteomes" id="UP000260457">
    <property type="component" value="Chromosome"/>
</dbReference>
<name>A0ABM6XNW3_9BACI</name>